<proteinExistence type="predicted"/>
<keyword evidence="2" id="KW-1185">Reference proteome</keyword>
<comment type="caution">
    <text evidence="1">The sequence shown here is derived from an EMBL/GenBank/DDBJ whole genome shotgun (WGS) entry which is preliminary data.</text>
</comment>
<sequence>MRELLATTRPLLLNGSRWGNHFYMKLVSLGETTQVKITAQSITRGLLLGPAIF</sequence>
<dbReference type="Proteomes" id="UP001152607">
    <property type="component" value="Unassembled WGS sequence"/>
</dbReference>
<accession>A0A9W4U844</accession>
<evidence type="ECO:0000313" key="1">
    <source>
        <dbReference type="EMBL" id="CAI6290432.1"/>
    </source>
</evidence>
<dbReference type="AlphaFoldDB" id="A0A9W4U844"/>
<reference evidence="1" key="1">
    <citation type="submission" date="2023-01" db="EMBL/GenBank/DDBJ databases">
        <authorList>
            <person name="Van Ghelder C."/>
            <person name="Rancurel C."/>
        </authorList>
    </citation>
    <scope>NUCLEOTIDE SEQUENCE</scope>
    <source>
        <strain evidence="1">CNCM I-4278</strain>
    </source>
</reference>
<name>A0A9W4U844_9PLEO</name>
<evidence type="ECO:0000313" key="2">
    <source>
        <dbReference type="Proteomes" id="UP001152607"/>
    </source>
</evidence>
<protein>
    <submittedName>
        <fullName evidence="1">Uncharacterized protein</fullName>
    </submittedName>
</protein>
<gene>
    <name evidence="1" type="ORF">PDIGIT_LOCUS2434</name>
</gene>
<dbReference type="EMBL" id="CAOQHR010000002">
    <property type="protein sequence ID" value="CAI6290432.1"/>
    <property type="molecule type" value="Genomic_DNA"/>
</dbReference>
<organism evidence="1 2">
    <name type="scientific">Periconia digitata</name>
    <dbReference type="NCBI Taxonomy" id="1303443"/>
    <lineage>
        <taxon>Eukaryota</taxon>
        <taxon>Fungi</taxon>
        <taxon>Dikarya</taxon>
        <taxon>Ascomycota</taxon>
        <taxon>Pezizomycotina</taxon>
        <taxon>Dothideomycetes</taxon>
        <taxon>Pleosporomycetidae</taxon>
        <taxon>Pleosporales</taxon>
        <taxon>Massarineae</taxon>
        <taxon>Periconiaceae</taxon>
        <taxon>Periconia</taxon>
    </lineage>
</organism>